<proteinExistence type="inferred from homology"/>
<comment type="similarity">
    <text evidence="2">Belongs to the DadA oxidoreductase family.</text>
</comment>
<evidence type="ECO:0000313" key="7">
    <source>
        <dbReference type="Proteomes" id="UP000505210"/>
    </source>
</evidence>
<dbReference type="RefSeq" id="WP_172354030.1">
    <property type="nucleotide sequence ID" value="NZ_CP053661.1"/>
</dbReference>
<dbReference type="Gene3D" id="3.30.9.10">
    <property type="entry name" value="D-Amino Acid Oxidase, subunit A, domain 2"/>
    <property type="match status" value="1"/>
</dbReference>
<name>A0A6M8BEQ4_9CYAN</name>
<accession>A0A6M8BEQ4</accession>
<dbReference type="NCBIfam" id="TIGR03364">
    <property type="entry name" value="HpnW_proposed"/>
    <property type="match status" value="1"/>
</dbReference>
<dbReference type="Proteomes" id="UP000505210">
    <property type="component" value="Chromosome"/>
</dbReference>
<evidence type="ECO:0000256" key="3">
    <source>
        <dbReference type="ARBA" id="ARBA00022630"/>
    </source>
</evidence>
<organism evidence="6 7">
    <name type="scientific">Thermoleptolyngbya sichuanensis A183</name>
    <dbReference type="NCBI Taxonomy" id="2737172"/>
    <lineage>
        <taxon>Bacteria</taxon>
        <taxon>Bacillati</taxon>
        <taxon>Cyanobacteriota</taxon>
        <taxon>Cyanophyceae</taxon>
        <taxon>Oculatellales</taxon>
        <taxon>Oculatellaceae</taxon>
        <taxon>Thermoleptolyngbya</taxon>
        <taxon>Thermoleptolyngbya sichuanensis</taxon>
    </lineage>
</organism>
<keyword evidence="7" id="KW-1185">Reference proteome</keyword>
<evidence type="ECO:0000313" key="6">
    <source>
        <dbReference type="EMBL" id="QKD81633.1"/>
    </source>
</evidence>
<protein>
    <submittedName>
        <fullName evidence="6">TIGR03364 family FAD-dependent oxidoreductase</fullName>
    </submittedName>
</protein>
<evidence type="ECO:0000256" key="1">
    <source>
        <dbReference type="ARBA" id="ARBA00001974"/>
    </source>
</evidence>
<dbReference type="SUPFAM" id="SSF51971">
    <property type="entry name" value="Nucleotide-binding domain"/>
    <property type="match status" value="1"/>
</dbReference>
<gene>
    <name evidence="6" type="ORF">HPC62_05015</name>
</gene>
<evidence type="ECO:0000256" key="2">
    <source>
        <dbReference type="ARBA" id="ARBA00009410"/>
    </source>
</evidence>
<dbReference type="EMBL" id="CP053661">
    <property type="protein sequence ID" value="QKD81633.1"/>
    <property type="molecule type" value="Genomic_DNA"/>
</dbReference>
<comment type="cofactor">
    <cofactor evidence="1">
        <name>FAD</name>
        <dbReference type="ChEBI" id="CHEBI:57692"/>
    </cofactor>
</comment>
<dbReference type="PANTHER" id="PTHR13847">
    <property type="entry name" value="SARCOSINE DEHYDROGENASE-RELATED"/>
    <property type="match status" value="1"/>
</dbReference>
<dbReference type="Gene3D" id="3.50.50.60">
    <property type="entry name" value="FAD/NAD(P)-binding domain"/>
    <property type="match status" value="1"/>
</dbReference>
<dbReference type="AlphaFoldDB" id="A0A6M8BEQ4"/>
<keyword evidence="4" id="KW-0560">Oxidoreductase</keyword>
<keyword evidence="3" id="KW-0285">Flavoprotein</keyword>
<evidence type="ECO:0000259" key="5">
    <source>
        <dbReference type="Pfam" id="PF01266"/>
    </source>
</evidence>
<feature type="domain" description="FAD dependent oxidoreductase" evidence="5">
    <location>
        <begin position="6"/>
        <end position="371"/>
    </location>
</feature>
<dbReference type="Pfam" id="PF01266">
    <property type="entry name" value="DAO"/>
    <property type="match status" value="1"/>
</dbReference>
<dbReference type="InterPro" id="IPR036188">
    <property type="entry name" value="FAD/NAD-bd_sf"/>
</dbReference>
<evidence type="ECO:0000256" key="4">
    <source>
        <dbReference type="ARBA" id="ARBA00023002"/>
    </source>
</evidence>
<reference evidence="6 7" key="1">
    <citation type="submission" date="2020-05" db="EMBL/GenBank/DDBJ databases">
        <title>Complete genome sequence of of a novel Thermoleptolyngbya strain isolated from hot springs of Ganzi, Sichuan China.</title>
        <authorList>
            <person name="Tang J."/>
            <person name="Daroch M."/>
            <person name="Li L."/>
            <person name="Waleron K."/>
            <person name="Waleron M."/>
            <person name="Waleron M."/>
        </authorList>
    </citation>
    <scope>NUCLEOTIDE SEQUENCE [LARGE SCALE GENOMIC DNA]</scope>
    <source>
        <strain evidence="6 7">PKUAC-SCTA183</strain>
    </source>
</reference>
<dbReference type="KEGG" id="theu:HPC62_05015"/>
<dbReference type="InterPro" id="IPR017741">
    <property type="entry name" value="FAD-dependent_OxRdtase_HpnW"/>
</dbReference>
<sequence length="376" mass="40454">MSKVEVIVVGAGIVGLAHALAAAKRGRQVVVFERNTRAIGASIRNFGMVWPIGQPQGALYARALKSRQIWLEAAEGAGFGIEECGSLHLAYRADELAVLEEFVAANRAADSIQLLTADEVAQKSAAAVTEGLLRALWSATEMTVDPREAIAQLPDYLAAKYGVAFRFGEAVTAIAHPQVLAGGKPWSAEEIFVCSGADFETLYPDLYAASGLTKVKLQMMRTGPQPNGWRIGPSLCAGLTLTHYAAFADCPSLPALKQRIATETPFFPKWGIHVMMSQNRAGELVLGDSHEYGLSPDPFDRAEVNQAVLEYLRGFARAPSFSIAETWHGIYAKLPGQVHWIQHPEPGVTVVNALSGAGMTLSFGLAEEVLDRQVLV</sequence>
<dbReference type="PANTHER" id="PTHR13847:SF286">
    <property type="entry name" value="D-AMINO ACID DEHYDROGENASE"/>
    <property type="match status" value="1"/>
</dbReference>
<dbReference type="GO" id="GO:0016491">
    <property type="term" value="F:oxidoreductase activity"/>
    <property type="evidence" value="ECO:0007669"/>
    <property type="project" value="UniProtKB-KW"/>
</dbReference>
<dbReference type="GO" id="GO:0005737">
    <property type="term" value="C:cytoplasm"/>
    <property type="evidence" value="ECO:0007669"/>
    <property type="project" value="TreeGrafter"/>
</dbReference>
<dbReference type="InterPro" id="IPR006076">
    <property type="entry name" value="FAD-dep_OxRdtase"/>
</dbReference>